<gene>
    <name evidence="1" type="ORF">HP397_04390</name>
</gene>
<proteinExistence type="predicted"/>
<dbReference type="EMBL" id="JABMKT010000019">
    <property type="protein sequence ID" value="NYV28051.1"/>
    <property type="molecule type" value="Genomic_DNA"/>
</dbReference>
<evidence type="ECO:0008006" key="3">
    <source>
        <dbReference type="Google" id="ProtNLM"/>
    </source>
</evidence>
<comment type="caution">
    <text evidence="1">The sequence shown here is derived from an EMBL/GenBank/DDBJ whole genome shotgun (WGS) entry which is preliminary data.</text>
</comment>
<keyword evidence="2" id="KW-1185">Reference proteome</keyword>
<protein>
    <recommendedName>
        <fullName evidence="3">Outer membrane protein beta-barrel domain-containing protein</fullName>
    </recommendedName>
</protein>
<evidence type="ECO:0000313" key="1">
    <source>
        <dbReference type="EMBL" id="NYV28051.1"/>
    </source>
</evidence>
<dbReference type="Proteomes" id="UP000526184">
    <property type="component" value="Unassembled WGS sequence"/>
</dbReference>
<name>A0A7Z0PFZ2_9FUSO</name>
<evidence type="ECO:0000313" key="2">
    <source>
        <dbReference type="Proteomes" id="UP000526184"/>
    </source>
</evidence>
<reference evidence="1 2" key="1">
    <citation type="submission" date="2020-05" db="EMBL/GenBank/DDBJ databases">
        <title>Streptobacillus felis strain LHL191014123.</title>
        <authorList>
            <person name="Fawzy A."/>
            <person name="Rau J."/>
            <person name="Risse K."/>
            <person name="Schauerte N."/>
            <person name="Geiger C."/>
            <person name="Blom J."/>
            <person name="Imirzalioglu C."/>
            <person name="Falgenhauer J."/>
            <person name="Bach A."/>
            <person name="Herden C."/>
            <person name="Eisenberg T."/>
        </authorList>
    </citation>
    <scope>NUCLEOTIDE SEQUENCE [LARGE SCALE GENOMIC DNA]</scope>
    <source>
        <strain evidence="1 2">LHL191014123</strain>
    </source>
</reference>
<sequence>MKKFLILFIFTSIFSLSETEVKVLGQGSISGFQSTEMNNTSLDGGIELSLSKVIRIKKYPINVNLGTGLLGGISKKILSNEEEKKFEDKVKDYEEKISSSNGEEKEKLELEKNIYIKSVKNIHPFISPFILTEVSGKIKDDYKLYTGASLGSYHYIVNDKSINKFSVKAKFGFTYKNRFTSEISAGYPQYFTLGIGSKFSF</sequence>
<accession>A0A7Z0PFZ2</accession>
<dbReference type="AlphaFoldDB" id="A0A7Z0PFZ2"/>
<dbReference type="RefSeq" id="WP_180136154.1">
    <property type="nucleotide sequence ID" value="NZ_JABMKT010000019.1"/>
</dbReference>
<organism evidence="1 2">
    <name type="scientific">Streptobacillus felis</name>
    <dbReference type="NCBI Taxonomy" id="1384509"/>
    <lineage>
        <taxon>Bacteria</taxon>
        <taxon>Fusobacteriati</taxon>
        <taxon>Fusobacteriota</taxon>
        <taxon>Fusobacteriia</taxon>
        <taxon>Fusobacteriales</taxon>
        <taxon>Leptotrichiaceae</taxon>
        <taxon>Streptobacillus</taxon>
    </lineage>
</organism>